<sequence length="314" mass="33768">MNYYLRRLAVAIATVLISSSLVFFAIRILPGDPVMMLLGESAATPEVIARMAERLGMDAPLHVQYFRWLTDLLQLDFGTSIGTGLPVANELIKRLPRSLELMAGGILVSLSIGIPLGVVAARRPDSFIGNAASVLALIGLSAPTFVKGLILIIIFSITLGLLPSSGFTPFTQDPAANLRNLILPSLTLGLGFAGVVQRITRASLAETLGKDYVRTVRAKGVSENASVYRHALPNAMIPVIAVVGIRIGSMLGGMVVIENLFNWPGLSSYLIEACYARDYPAIQACLVVIFFVFSLVSLSMDVLMGIINPRRRDV</sequence>
<evidence type="ECO:0000256" key="1">
    <source>
        <dbReference type="ARBA" id="ARBA00004651"/>
    </source>
</evidence>
<dbReference type="EMBL" id="CP000390">
    <property type="protein sequence ID" value="ABG63767.1"/>
    <property type="molecule type" value="Genomic_DNA"/>
</dbReference>
<dbReference type="PROSITE" id="PS50928">
    <property type="entry name" value="ABC_TM1"/>
    <property type="match status" value="1"/>
</dbReference>
<keyword evidence="2 7" id="KW-0813">Transport</keyword>
<dbReference type="Pfam" id="PF00528">
    <property type="entry name" value="BPD_transp_1"/>
    <property type="match status" value="1"/>
</dbReference>
<comment type="similarity">
    <text evidence="7">Belongs to the binding-protein-dependent transport system permease family.</text>
</comment>
<evidence type="ECO:0000256" key="7">
    <source>
        <dbReference type="RuleBase" id="RU363032"/>
    </source>
</evidence>
<comment type="subcellular location">
    <subcellularLocation>
        <location evidence="1 7">Cell membrane</location>
        <topology evidence="1 7">Multi-pass membrane protein</topology>
    </subcellularLocation>
</comment>
<evidence type="ECO:0000256" key="3">
    <source>
        <dbReference type="ARBA" id="ARBA00022475"/>
    </source>
</evidence>
<gene>
    <name evidence="9" type="ordered locus">Meso_2382</name>
</gene>
<dbReference type="PANTHER" id="PTHR43163">
    <property type="entry name" value="DIPEPTIDE TRANSPORT SYSTEM PERMEASE PROTEIN DPPB-RELATED"/>
    <property type="match status" value="1"/>
</dbReference>
<evidence type="ECO:0000313" key="9">
    <source>
        <dbReference type="EMBL" id="ABG63767.1"/>
    </source>
</evidence>
<dbReference type="SUPFAM" id="SSF161098">
    <property type="entry name" value="MetI-like"/>
    <property type="match status" value="1"/>
</dbReference>
<dbReference type="AlphaFoldDB" id="Q11FQ8"/>
<name>Q11FQ8_CHESB</name>
<dbReference type="STRING" id="266779.Meso_2382"/>
<organism evidence="9">
    <name type="scientific">Chelativorans sp. (strain BNC1)</name>
    <dbReference type="NCBI Taxonomy" id="266779"/>
    <lineage>
        <taxon>Bacteria</taxon>
        <taxon>Pseudomonadati</taxon>
        <taxon>Pseudomonadota</taxon>
        <taxon>Alphaproteobacteria</taxon>
        <taxon>Hyphomicrobiales</taxon>
        <taxon>Phyllobacteriaceae</taxon>
        <taxon>Chelativorans</taxon>
    </lineage>
</organism>
<feature type="transmembrane region" description="Helical" evidence="7">
    <location>
        <begin position="7"/>
        <end position="29"/>
    </location>
</feature>
<accession>Q11FQ8</accession>
<feature type="transmembrane region" description="Helical" evidence="7">
    <location>
        <begin position="133"/>
        <end position="161"/>
    </location>
</feature>
<keyword evidence="6 7" id="KW-0472">Membrane</keyword>
<protein>
    <submittedName>
        <fullName evidence="9">Binding-protein-dependent transport systems inner membrane component</fullName>
    </submittedName>
</protein>
<reference evidence="9" key="1">
    <citation type="submission" date="2006-06" db="EMBL/GenBank/DDBJ databases">
        <title>Complete sequence of chromosome of Chelativorans sp. BNC1.</title>
        <authorList>
            <consortium name="US DOE Joint Genome Institute"/>
            <person name="Copeland A."/>
            <person name="Lucas S."/>
            <person name="Lapidus A."/>
            <person name="Barry K."/>
            <person name="Detter J.C."/>
            <person name="Glavina del Rio T."/>
            <person name="Hammon N."/>
            <person name="Israni S."/>
            <person name="Dalin E."/>
            <person name="Tice H."/>
            <person name="Pitluck S."/>
            <person name="Chertkov O."/>
            <person name="Brettin T."/>
            <person name="Bruce D."/>
            <person name="Han C."/>
            <person name="Tapia R."/>
            <person name="Gilna P."/>
            <person name="Schmutz J."/>
            <person name="Larimer F."/>
            <person name="Land M."/>
            <person name="Hauser L."/>
            <person name="Kyrpides N."/>
            <person name="Mikhailova N."/>
            <person name="Richardson P."/>
        </authorList>
    </citation>
    <scope>NUCLEOTIDE SEQUENCE</scope>
    <source>
        <strain evidence="9">BNC1</strain>
    </source>
</reference>
<feature type="transmembrane region" description="Helical" evidence="7">
    <location>
        <begin position="181"/>
        <end position="200"/>
    </location>
</feature>
<feature type="domain" description="ABC transmembrane type-1" evidence="8">
    <location>
        <begin position="95"/>
        <end position="304"/>
    </location>
</feature>
<dbReference type="GO" id="GO:0055085">
    <property type="term" value="P:transmembrane transport"/>
    <property type="evidence" value="ECO:0007669"/>
    <property type="project" value="InterPro"/>
</dbReference>
<dbReference type="PANTHER" id="PTHR43163:SF6">
    <property type="entry name" value="DIPEPTIDE TRANSPORT SYSTEM PERMEASE PROTEIN DPPB-RELATED"/>
    <property type="match status" value="1"/>
</dbReference>
<keyword evidence="5 7" id="KW-1133">Transmembrane helix</keyword>
<proteinExistence type="inferred from homology"/>
<dbReference type="InterPro" id="IPR000515">
    <property type="entry name" value="MetI-like"/>
</dbReference>
<evidence type="ECO:0000256" key="4">
    <source>
        <dbReference type="ARBA" id="ARBA00022692"/>
    </source>
</evidence>
<evidence type="ECO:0000256" key="5">
    <source>
        <dbReference type="ARBA" id="ARBA00022989"/>
    </source>
</evidence>
<dbReference type="eggNOG" id="COG0601">
    <property type="taxonomic scope" value="Bacteria"/>
</dbReference>
<dbReference type="KEGG" id="mes:Meso_2382"/>
<dbReference type="GO" id="GO:0005886">
    <property type="term" value="C:plasma membrane"/>
    <property type="evidence" value="ECO:0007669"/>
    <property type="project" value="UniProtKB-SubCell"/>
</dbReference>
<dbReference type="InterPro" id="IPR035906">
    <property type="entry name" value="MetI-like_sf"/>
</dbReference>
<dbReference type="OrthoDB" id="9805855at2"/>
<evidence type="ECO:0000259" key="8">
    <source>
        <dbReference type="PROSITE" id="PS50928"/>
    </source>
</evidence>
<evidence type="ECO:0000256" key="2">
    <source>
        <dbReference type="ARBA" id="ARBA00022448"/>
    </source>
</evidence>
<dbReference type="InterPro" id="IPR045621">
    <property type="entry name" value="BPD_transp_1_N"/>
</dbReference>
<feature type="transmembrane region" description="Helical" evidence="7">
    <location>
        <begin position="101"/>
        <end position="121"/>
    </location>
</feature>
<evidence type="ECO:0000256" key="6">
    <source>
        <dbReference type="ARBA" id="ARBA00023136"/>
    </source>
</evidence>
<dbReference type="Gene3D" id="1.10.3720.10">
    <property type="entry name" value="MetI-like"/>
    <property type="match status" value="1"/>
</dbReference>
<dbReference type="HOGENOM" id="CLU_036879_0_1_5"/>
<dbReference type="CDD" id="cd06261">
    <property type="entry name" value="TM_PBP2"/>
    <property type="match status" value="1"/>
</dbReference>
<feature type="transmembrane region" description="Helical" evidence="7">
    <location>
        <begin position="239"/>
        <end position="261"/>
    </location>
</feature>
<keyword evidence="4 7" id="KW-0812">Transmembrane</keyword>
<dbReference type="Pfam" id="PF19300">
    <property type="entry name" value="BPD_transp_1_N"/>
    <property type="match status" value="1"/>
</dbReference>
<keyword evidence="3" id="KW-1003">Cell membrane</keyword>
<feature type="transmembrane region" description="Helical" evidence="7">
    <location>
        <begin position="281"/>
        <end position="307"/>
    </location>
</feature>